<accession>A0A9W9EUV1</accession>
<evidence type="ECO:0000313" key="10">
    <source>
        <dbReference type="Proteomes" id="UP001149165"/>
    </source>
</evidence>
<dbReference type="GO" id="GO:0046872">
    <property type="term" value="F:metal ion binding"/>
    <property type="evidence" value="ECO:0007669"/>
    <property type="project" value="UniProtKB-KW"/>
</dbReference>
<dbReference type="EMBL" id="JAPQKH010000007">
    <property type="protein sequence ID" value="KAJ5088467.1"/>
    <property type="molecule type" value="Genomic_DNA"/>
</dbReference>
<evidence type="ECO:0000313" key="9">
    <source>
        <dbReference type="EMBL" id="KAJ5088467.1"/>
    </source>
</evidence>
<dbReference type="PANTHER" id="PTHR33938">
    <property type="entry name" value="FERULOYL ESTERASE B-RELATED"/>
    <property type="match status" value="1"/>
</dbReference>
<dbReference type="PANTHER" id="PTHR33938:SF8">
    <property type="entry name" value="CARBOXYLIC ESTER HYDROLASE"/>
    <property type="match status" value="1"/>
</dbReference>
<evidence type="ECO:0000256" key="8">
    <source>
        <dbReference type="RuleBase" id="RU361238"/>
    </source>
</evidence>
<evidence type="ECO:0000256" key="6">
    <source>
        <dbReference type="ARBA" id="ARBA00022837"/>
    </source>
</evidence>
<dbReference type="GO" id="GO:0072330">
    <property type="term" value="P:monocarboxylic acid biosynthetic process"/>
    <property type="evidence" value="ECO:0007669"/>
    <property type="project" value="UniProtKB-ARBA"/>
</dbReference>
<comment type="similarity">
    <text evidence="1 8">Belongs to the tannase family.</text>
</comment>
<evidence type="ECO:0000256" key="2">
    <source>
        <dbReference type="ARBA" id="ARBA00022487"/>
    </source>
</evidence>
<keyword evidence="6" id="KW-0106">Calcium</keyword>
<keyword evidence="5 8" id="KW-0378">Hydrolase</keyword>
<dbReference type="Proteomes" id="UP001149165">
    <property type="component" value="Unassembled WGS sequence"/>
</dbReference>
<name>A0A9W9EUV1_9EURO</name>
<sequence length="521" mass="55550">MLFTQLILSLGGAVFSHAAAAPTRCSPSFITKPDLIGGSILNLQANEVHNYSAVSLAPGTNNGGRYTINFCNVTVTYTHPGWNDTVNTQVWLPLDDWNGRFQGLGGGGYATGFGSIYLTYAVAQGYSSASTDGGFATGATVIPTDLSWALSSKGNVNWFLFENYASKATNDMAIIGKQITNSYYGKAAKYSYFTGCSGGGRQGLMMAQTFPDAFDGILAISPAINLETFIPAGYWPEQVMNQNKYYPSPCEVEGFTKAAVKACDRMDGVEDGIISDPDICNFTAYSFVGQNFTCNGIRHSLTASGAQVVDAAWSGSGKEGWFGVNKDAAISSYYVPTTCSGNGSCHSSGAPLFGKWVSNLVAKDSDFAINNMTDAAFFKALHASTAQYSSFVGNVESDLSSFKANGGKMITWHGLADEAIPPNGTIKYYEEVLKNDPEAQDFYRFFEAPGVAHCYGGLGPIPNGAISQLVAWVEKDDAPATLHATNGNNNTARDLCPYPLQQKYAGGDARKPASFVCARRA</sequence>
<keyword evidence="4 8" id="KW-0732">Signal</keyword>
<dbReference type="Gene3D" id="3.40.50.1820">
    <property type="entry name" value="alpha/beta hydrolase"/>
    <property type="match status" value="1"/>
</dbReference>
<dbReference type="GO" id="GO:0030600">
    <property type="term" value="F:feruloyl esterase activity"/>
    <property type="evidence" value="ECO:0007669"/>
    <property type="project" value="UniProtKB-ARBA"/>
</dbReference>
<reference evidence="9" key="1">
    <citation type="submission" date="2022-11" db="EMBL/GenBank/DDBJ databases">
        <authorList>
            <person name="Petersen C."/>
        </authorList>
    </citation>
    <scope>NUCLEOTIDE SEQUENCE</scope>
    <source>
        <strain evidence="9">IBT 30069</strain>
    </source>
</reference>
<evidence type="ECO:0000256" key="7">
    <source>
        <dbReference type="ARBA" id="ARBA00023157"/>
    </source>
</evidence>
<evidence type="ECO:0000256" key="4">
    <source>
        <dbReference type="ARBA" id="ARBA00022729"/>
    </source>
</evidence>
<evidence type="ECO:0000256" key="5">
    <source>
        <dbReference type="ARBA" id="ARBA00022801"/>
    </source>
</evidence>
<keyword evidence="2" id="KW-0719">Serine esterase</keyword>
<dbReference type="OrthoDB" id="3039123at2759"/>
<dbReference type="InterPro" id="IPR029058">
    <property type="entry name" value="AB_hydrolase_fold"/>
</dbReference>
<feature type="chain" id="PRO_5041015904" description="Carboxylic ester hydrolase" evidence="8">
    <location>
        <begin position="21"/>
        <end position="521"/>
    </location>
</feature>
<reference evidence="9" key="2">
    <citation type="journal article" date="2023" name="IMA Fungus">
        <title>Comparative genomic study of the Penicillium genus elucidates a diverse pangenome and 15 lateral gene transfer events.</title>
        <authorList>
            <person name="Petersen C."/>
            <person name="Sorensen T."/>
            <person name="Nielsen M.R."/>
            <person name="Sondergaard T.E."/>
            <person name="Sorensen J.L."/>
            <person name="Fitzpatrick D.A."/>
            <person name="Frisvad J.C."/>
            <person name="Nielsen K.L."/>
        </authorList>
    </citation>
    <scope>NUCLEOTIDE SEQUENCE</scope>
    <source>
        <strain evidence="9">IBT 30069</strain>
    </source>
</reference>
<comment type="caution">
    <text evidence="9">The sequence shown here is derived from an EMBL/GenBank/DDBJ whole genome shotgun (WGS) entry which is preliminary data.</text>
</comment>
<protein>
    <recommendedName>
        <fullName evidence="8">Carboxylic ester hydrolase</fullName>
        <ecNumber evidence="8">3.1.1.-</ecNumber>
    </recommendedName>
</protein>
<dbReference type="GO" id="GO:0017000">
    <property type="term" value="P:antibiotic biosynthetic process"/>
    <property type="evidence" value="ECO:0007669"/>
    <property type="project" value="UniProtKB-ARBA"/>
</dbReference>
<feature type="signal peptide" evidence="8">
    <location>
        <begin position="1"/>
        <end position="20"/>
    </location>
</feature>
<proteinExistence type="inferred from homology"/>
<dbReference type="AlphaFoldDB" id="A0A9W9EUV1"/>
<dbReference type="EC" id="3.1.1.-" evidence="8"/>
<evidence type="ECO:0000256" key="3">
    <source>
        <dbReference type="ARBA" id="ARBA00022723"/>
    </source>
</evidence>
<evidence type="ECO:0000256" key="1">
    <source>
        <dbReference type="ARBA" id="ARBA00006249"/>
    </source>
</evidence>
<gene>
    <name evidence="9" type="ORF">N7456_012083</name>
</gene>
<organism evidence="9 10">
    <name type="scientific">Penicillium angulare</name>
    <dbReference type="NCBI Taxonomy" id="116970"/>
    <lineage>
        <taxon>Eukaryota</taxon>
        <taxon>Fungi</taxon>
        <taxon>Dikarya</taxon>
        <taxon>Ascomycota</taxon>
        <taxon>Pezizomycotina</taxon>
        <taxon>Eurotiomycetes</taxon>
        <taxon>Eurotiomycetidae</taxon>
        <taxon>Eurotiales</taxon>
        <taxon>Aspergillaceae</taxon>
        <taxon>Penicillium</taxon>
    </lineage>
</organism>
<dbReference type="SUPFAM" id="SSF53474">
    <property type="entry name" value="alpha/beta-Hydrolases"/>
    <property type="match status" value="1"/>
</dbReference>
<dbReference type="Pfam" id="PF07519">
    <property type="entry name" value="Tannase"/>
    <property type="match status" value="1"/>
</dbReference>
<keyword evidence="3" id="KW-0479">Metal-binding</keyword>
<keyword evidence="10" id="KW-1185">Reference proteome</keyword>
<dbReference type="InterPro" id="IPR011118">
    <property type="entry name" value="Tannase/feruloyl_esterase"/>
</dbReference>
<keyword evidence="7" id="KW-1015">Disulfide bond</keyword>